<dbReference type="EMBL" id="CADCTO010000052">
    <property type="protein sequence ID" value="CAA9219507.1"/>
    <property type="molecule type" value="Genomic_DNA"/>
</dbReference>
<name>A0A6J4HAT6_9BACT</name>
<evidence type="ECO:0000256" key="4">
    <source>
        <dbReference type="ARBA" id="ARBA00023014"/>
    </source>
</evidence>
<dbReference type="GO" id="GO:0004497">
    <property type="term" value="F:monooxygenase activity"/>
    <property type="evidence" value="ECO:0007669"/>
    <property type="project" value="UniProtKB-ARBA"/>
</dbReference>
<feature type="region of interest" description="Disordered" evidence="5">
    <location>
        <begin position="121"/>
        <end position="152"/>
    </location>
</feature>
<dbReference type="PROSITE" id="PS51296">
    <property type="entry name" value="RIESKE"/>
    <property type="match status" value="1"/>
</dbReference>
<accession>A0A6J4HAT6</accession>
<keyword evidence="2" id="KW-0479">Metal-binding</keyword>
<dbReference type="PANTHER" id="PTHR21496">
    <property type="entry name" value="FERREDOXIN-RELATED"/>
    <property type="match status" value="1"/>
</dbReference>
<evidence type="ECO:0000313" key="7">
    <source>
        <dbReference type="EMBL" id="CAA9219507.1"/>
    </source>
</evidence>
<dbReference type="GO" id="GO:0051537">
    <property type="term" value="F:2 iron, 2 sulfur cluster binding"/>
    <property type="evidence" value="ECO:0007669"/>
    <property type="project" value="UniProtKB-KW"/>
</dbReference>
<keyword evidence="1" id="KW-0001">2Fe-2S</keyword>
<evidence type="ECO:0000256" key="5">
    <source>
        <dbReference type="SAM" id="MobiDB-lite"/>
    </source>
</evidence>
<evidence type="ECO:0000256" key="3">
    <source>
        <dbReference type="ARBA" id="ARBA00023004"/>
    </source>
</evidence>
<protein>
    <recommendedName>
        <fullName evidence="6">Rieske domain-containing protein</fullName>
    </recommendedName>
</protein>
<dbReference type="GO" id="GO:0046872">
    <property type="term" value="F:metal ion binding"/>
    <property type="evidence" value="ECO:0007669"/>
    <property type="project" value="UniProtKB-KW"/>
</dbReference>
<evidence type="ECO:0000256" key="1">
    <source>
        <dbReference type="ARBA" id="ARBA00022714"/>
    </source>
</evidence>
<dbReference type="Gene3D" id="2.102.10.10">
    <property type="entry name" value="Rieske [2Fe-2S] iron-sulphur domain"/>
    <property type="match status" value="1"/>
</dbReference>
<proteinExistence type="predicted"/>
<evidence type="ECO:0000259" key="6">
    <source>
        <dbReference type="PROSITE" id="PS51296"/>
    </source>
</evidence>
<gene>
    <name evidence="7" type="ORF">AVDCRST_MAG63-406</name>
</gene>
<dbReference type="Pfam" id="PF00355">
    <property type="entry name" value="Rieske"/>
    <property type="match status" value="1"/>
</dbReference>
<feature type="region of interest" description="Disordered" evidence="5">
    <location>
        <begin position="1"/>
        <end position="25"/>
    </location>
</feature>
<evidence type="ECO:0000256" key="2">
    <source>
        <dbReference type="ARBA" id="ARBA00022723"/>
    </source>
</evidence>
<keyword evidence="3" id="KW-0408">Iron</keyword>
<keyword evidence="4" id="KW-0411">Iron-sulfur</keyword>
<organism evidence="7">
    <name type="scientific">uncultured Armatimonadetes bacterium</name>
    <dbReference type="NCBI Taxonomy" id="157466"/>
    <lineage>
        <taxon>Bacteria</taxon>
        <taxon>Bacillati</taxon>
        <taxon>Armatimonadota</taxon>
        <taxon>environmental samples</taxon>
    </lineage>
</organism>
<dbReference type="InterPro" id="IPR036922">
    <property type="entry name" value="Rieske_2Fe-2S_sf"/>
</dbReference>
<feature type="domain" description="Rieske" evidence="6">
    <location>
        <begin position="19"/>
        <end position="113"/>
    </location>
</feature>
<reference evidence="7" key="1">
    <citation type="submission" date="2020-02" db="EMBL/GenBank/DDBJ databases">
        <authorList>
            <person name="Meier V. D."/>
        </authorList>
    </citation>
    <scope>NUCLEOTIDE SEQUENCE</scope>
    <source>
        <strain evidence="7">AVDCRST_MAG63</strain>
    </source>
</reference>
<dbReference type="SUPFAM" id="SSF50022">
    <property type="entry name" value="ISP domain"/>
    <property type="match status" value="1"/>
</dbReference>
<dbReference type="PANTHER" id="PTHR21496:SF23">
    <property type="entry name" value="3-PHENYLPROPIONATE_CINNAMIC ACID DIOXYGENASE FERREDOXIN SUBUNIT"/>
    <property type="match status" value="1"/>
</dbReference>
<dbReference type="InterPro" id="IPR017941">
    <property type="entry name" value="Rieske_2Fe-2S"/>
</dbReference>
<dbReference type="AlphaFoldDB" id="A0A6J4HAT6"/>
<dbReference type="GO" id="GO:0016705">
    <property type="term" value="F:oxidoreductase activity, acting on paired donors, with incorporation or reduction of molecular oxygen"/>
    <property type="evidence" value="ECO:0007669"/>
    <property type="project" value="UniProtKB-ARBA"/>
</dbReference>
<sequence length="152" mass="15615">MIQTPEAAPPPSAAPQSESVLGPLAQIPPGEGRDFLVAGRSVAVFHLRGGAVYATQSACPHRQGPLADGLLGGTTIVCPFHAWKFDLKTGTPLLGTCGITTYPVRLTETGDLVLTLTNEPQQPAEGGECPGPGFNLFSKDEAGGRPLPATGS</sequence>